<accession>A0A3M7PR76</accession>
<sequence>MVNYLNQNMTNKTFRRIHVKYRKNQNLLFISTYDNIFIKKSLVNFKYKSNKNSSFIDKQKLKKR</sequence>
<dbReference type="AlphaFoldDB" id="A0A3M7PR76"/>
<protein>
    <submittedName>
        <fullName evidence="1">Uncharacterized protein</fullName>
    </submittedName>
</protein>
<evidence type="ECO:0000313" key="1">
    <source>
        <dbReference type="EMBL" id="RNA01524.1"/>
    </source>
</evidence>
<dbReference type="Proteomes" id="UP000276133">
    <property type="component" value="Unassembled WGS sequence"/>
</dbReference>
<gene>
    <name evidence="1" type="ORF">BpHYR1_035839</name>
</gene>
<evidence type="ECO:0000313" key="2">
    <source>
        <dbReference type="Proteomes" id="UP000276133"/>
    </source>
</evidence>
<comment type="caution">
    <text evidence="1">The sequence shown here is derived from an EMBL/GenBank/DDBJ whole genome shotgun (WGS) entry which is preliminary data.</text>
</comment>
<keyword evidence="2" id="KW-1185">Reference proteome</keyword>
<reference evidence="1 2" key="1">
    <citation type="journal article" date="2018" name="Sci. Rep.">
        <title>Genomic signatures of local adaptation to the degree of environmental predictability in rotifers.</title>
        <authorList>
            <person name="Franch-Gras L."/>
            <person name="Hahn C."/>
            <person name="Garcia-Roger E.M."/>
            <person name="Carmona M.J."/>
            <person name="Serra M."/>
            <person name="Gomez A."/>
        </authorList>
    </citation>
    <scope>NUCLEOTIDE SEQUENCE [LARGE SCALE GENOMIC DNA]</scope>
    <source>
        <strain evidence="1">HYR1</strain>
    </source>
</reference>
<dbReference type="EMBL" id="REGN01009291">
    <property type="protein sequence ID" value="RNA01524.1"/>
    <property type="molecule type" value="Genomic_DNA"/>
</dbReference>
<proteinExistence type="predicted"/>
<organism evidence="1 2">
    <name type="scientific">Brachionus plicatilis</name>
    <name type="common">Marine rotifer</name>
    <name type="synonym">Brachionus muelleri</name>
    <dbReference type="NCBI Taxonomy" id="10195"/>
    <lineage>
        <taxon>Eukaryota</taxon>
        <taxon>Metazoa</taxon>
        <taxon>Spiralia</taxon>
        <taxon>Gnathifera</taxon>
        <taxon>Rotifera</taxon>
        <taxon>Eurotatoria</taxon>
        <taxon>Monogononta</taxon>
        <taxon>Pseudotrocha</taxon>
        <taxon>Ploima</taxon>
        <taxon>Brachionidae</taxon>
        <taxon>Brachionus</taxon>
    </lineage>
</organism>
<name>A0A3M7PR76_BRAPC</name>